<accession>A0AAD7ELB4</accession>
<evidence type="ECO:0000313" key="2">
    <source>
        <dbReference type="EMBL" id="KAJ7331572.1"/>
    </source>
</evidence>
<protein>
    <submittedName>
        <fullName evidence="2">Uncharacterized protein</fullName>
    </submittedName>
</protein>
<proteinExistence type="predicted"/>
<evidence type="ECO:0000313" key="3">
    <source>
        <dbReference type="Proteomes" id="UP001218218"/>
    </source>
</evidence>
<feature type="compositionally biased region" description="Basic residues" evidence="1">
    <location>
        <begin position="236"/>
        <end position="252"/>
    </location>
</feature>
<feature type="compositionally biased region" description="Basic and acidic residues" evidence="1">
    <location>
        <begin position="194"/>
        <end position="210"/>
    </location>
</feature>
<feature type="region of interest" description="Disordered" evidence="1">
    <location>
        <begin position="194"/>
        <end position="265"/>
    </location>
</feature>
<dbReference type="Proteomes" id="UP001218218">
    <property type="component" value="Unassembled WGS sequence"/>
</dbReference>
<organism evidence="2 3">
    <name type="scientific">Mycena albidolilacea</name>
    <dbReference type="NCBI Taxonomy" id="1033008"/>
    <lineage>
        <taxon>Eukaryota</taxon>
        <taxon>Fungi</taxon>
        <taxon>Dikarya</taxon>
        <taxon>Basidiomycota</taxon>
        <taxon>Agaricomycotina</taxon>
        <taxon>Agaricomycetes</taxon>
        <taxon>Agaricomycetidae</taxon>
        <taxon>Agaricales</taxon>
        <taxon>Marasmiineae</taxon>
        <taxon>Mycenaceae</taxon>
        <taxon>Mycena</taxon>
    </lineage>
</organism>
<gene>
    <name evidence="2" type="ORF">DFH08DRAFT_881821</name>
</gene>
<name>A0AAD7ELB4_9AGAR</name>
<dbReference type="AlphaFoldDB" id="A0AAD7ELB4"/>
<evidence type="ECO:0000256" key="1">
    <source>
        <dbReference type="SAM" id="MobiDB-lite"/>
    </source>
</evidence>
<comment type="caution">
    <text evidence="2">The sequence shown here is derived from an EMBL/GenBank/DDBJ whole genome shotgun (WGS) entry which is preliminary data.</text>
</comment>
<keyword evidence="3" id="KW-1185">Reference proteome</keyword>
<sequence length="265" mass="28777">MVFYTQLFILVGINVRQNEREMKKESDLVRSKGHECAGCGSSRPGALRLQLRITNTRSSCSPLISGAHIVHTAKLFFHHRSSYPLSPSTIHALAEGPSRASLPCIPPVLGVSSSSLPVRILHPAITRPCRAARRRSALDTQGGECLCGNTSNGSVRIVFDILQLKKSGGGALSEKGNSSIRAHQVPKLSHLRMIGRDNADGRREDGRREYGEEERGEPAASASIDHTTDPQLPSRSSKRASKASRGQKPRRARGSEYVCAPPTSR</sequence>
<reference evidence="2" key="1">
    <citation type="submission" date="2023-03" db="EMBL/GenBank/DDBJ databases">
        <title>Massive genome expansion in bonnet fungi (Mycena s.s.) driven by repeated elements and novel gene families across ecological guilds.</title>
        <authorList>
            <consortium name="Lawrence Berkeley National Laboratory"/>
            <person name="Harder C.B."/>
            <person name="Miyauchi S."/>
            <person name="Viragh M."/>
            <person name="Kuo A."/>
            <person name="Thoen E."/>
            <person name="Andreopoulos B."/>
            <person name="Lu D."/>
            <person name="Skrede I."/>
            <person name="Drula E."/>
            <person name="Henrissat B."/>
            <person name="Morin E."/>
            <person name="Kohler A."/>
            <person name="Barry K."/>
            <person name="LaButti K."/>
            <person name="Morin E."/>
            <person name="Salamov A."/>
            <person name="Lipzen A."/>
            <person name="Mereny Z."/>
            <person name="Hegedus B."/>
            <person name="Baldrian P."/>
            <person name="Stursova M."/>
            <person name="Weitz H."/>
            <person name="Taylor A."/>
            <person name="Grigoriev I.V."/>
            <person name="Nagy L.G."/>
            <person name="Martin F."/>
            <person name="Kauserud H."/>
        </authorList>
    </citation>
    <scope>NUCLEOTIDE SEQUENCE</scope>
    <source>
        <strain evidence="2">CBHHK002</strain>
    </source>
</reference>
<dbReference type="EMBL" id="JARIHO010000035">
    <property type="protein sequence ID" value="KAJ7331572.1"/>
    <property type="molecule type" value="Genomic_DNA"/>
</dbReference>